<sequence>MLSKFVSGLALVASLLFVGSIARHALIPATGPILAWKCETCGAGNAIRSDALADPECRRCGHFDTGVVSFAVRDTDAPDSTGETAVVVAASESGPAAVIR</sequence>
<evidence type="ECO:0000313" key="1">
    <source>
        <dbReference type="EMBL" id="QDT36149.1"/>
    </source>
</evidence>
<dbReference type="EMBL" id="CP036268">
    <property type="protein sequence ID" value="QDT36149.1"/>
    <property type="molecule type" value="Genomic_DNA"/>
</dbReference>
<dbReference type="Proteomes" id="UP000317318">
    <property type="component" value="Chromosome"/>
</dbReference>
<dbReference type="KEGG" id="svp:Pan189_05040"/>
<evidence type="ECO:0000313" key="2">
    <source>
        <dbReference type="Proteomes" id="UP000317318"/>
    </source>
</evidence>
<protein>
    <submittedName>
        <fullName evidence="1">Uncharacterized protein</fullName>
    </submittedName>
</protein>
<organism evidence="1 2">
    <name type="scientific">Stratiformator vulcanicus</name>
    <dbReference type="NCBI Taxonomy" id="2527980"/>
    <lineage>
        <taxon>Bacteria</taxon>
        <taxon>Pseudomonadati</taxon>
        <taxon>Planctomycetota</taxon>
        <taxon>Planctomycetia</taxon>
        <taxon>Planctomycetales</taxon>
        <taxon>Planctomycetaceae</taxon>
        <taxon>Stratiformator</taxon>
    </lineage>
</organism>
<accession>A0A517QWW1</accession>
<name>A0A517QWW1_9PLAN</name>
<dbReference type="RefSeq" id="WP_145362374.1">
    <property type="nucleotide sequence ID" value="NZ_CP036268.1"/>
</dbReference>
<reference evidence="1 2" key="1">
    <citation type="submission" date="2019-02" db="EMBL/GenBank/DDBJ databases">
        <title>Deep-cultivation of Planctomycetes and their phenomic and genomic characterization uncovers novel biology.</title>
        <authorList>
            <person name="Wiegand S."/>
            <person name="Jogler M."/>
            <person name="Boedeker C."/>
            <person name="Pinto D."/>
            <person name="Vollmers J."/>
            <person name="Rivas-Marin E."/>
            <person name="Kohn T."/>
            <person name="Peeters S.H."/>
            <person name="Heuer A."/>
            <person name="Rast P."/>
            <person name="Oberbeckmann S."/>
            <person name="Bunk B."/>
            <person name="Jeske O."/>
            <person name="Meyerdierks A."/>
            <person name="Storesund J.E."/>
            <person name="Kallscheuer N."/>
            <person name="Luecker S."/>
            <person name="Lage O.M."/>
            <person name="Pohl T."/>
            <person name="Merkel B.J."/>
            <person name="Hornburger P."/>
            <person name="Mueller R.-W."/>
            <person name="Bruemmer F."/>
            <person name="Labrenz M."/>
            <person name="Spormann A.M."/>
            <person name="Op den Camp H."/>
            <person name="Overmann J."/>
            <person name="Amann R."/>
            <person name="Jetten M.S.M."/>
            <person name="Mascher T."/>
            <person name="Medema M.H."/>
            <person name="Devos D.P."/>
            <person name="Kaster A.-K."/>
            <person name="Ovreas L."/>
            <person name="Rohde M."/>
            <person name="Galperin M.Y."/>
            <person name="Jogler C."/>
        </authorList>
    </citation>
    <scope>NUCLEOTIDE SEQUENCE [LARGE SCALE GENOMIC DNA]</scope>
    <source>
        <strain evidence="1 2">Pan189</strain>
    </source>
</reference>
<keyword evidence="2" id="KW-1185">Reference proteome</keyword>
<proteinExistence type="predicted"/>
<gene>
    <name evidence="1" type="ORF">Pan189_05040</name>
</gene>
<dbReference type="AlphaFoldDB" id="A0A517QWW1"/>
<dbReference type="OrthoDB" id="9952420at2"/>